<keyword evidence="2" id="KW-1185">Reference proteome</keyword>
<organism evidence="1 2">
    <name type="scientific">Shewanella algae</name>
    <dbReference type="NCBI Taxonomy" id="38313"/>
    <lineage>
        <taxon>Bacteria</taxon>
        <taxon>Pseudomonadati</taxon>
        <taxon>Pseudomonadota</taxon>
        <taxon>Gammaproteobacteria</taxon>
        <taxon>Alteromonadales</taxon>
        <taxon>Shewanellaceae</taxon>
        <taxon>Shewanella</taxon>
    </lineage>
</organism>
<evidence type="ECO:0000313" key="2">
    <source>
        <dbReference type="Proteomes" id="UP000254069"/>
    </source>
</evidence>
<name>A0A379YJP0_9GAMM</name>
<dbReference type="SUPFAM" id="SSF52540">
    <property type="entry name" value="P-loop containing nucleoside triphosphate hydrolases"/>
    <property type="match status" value="1"/>
</dbReference>
<proteinExistence type="predicted"/>
<gene>
    <name evidence="1" type="ORF">NCTC10738_00161</name>
</gene>
<dbReference type="EMBL" id="UGYO01000001">
    <property type="protein sequence ID" value="SUI46279.1"/>
    <property type="molecule type" value="Genomic_DNA"/>
</dbReference>
<dbReference type="Proteomes" id="UP000254069">
    <property type="component" value="Unassembled WGS sequence"/>
</dbReference>
<sequence length="985" mass="109919">MNEKTNNQNPFTLTIQKGHGNQPAGICGLVLSGDHQNVFPVQGDFKQAIKLVNTNWLTPSNAPKSSAASIMPWELHPESKLKWRTIKGYDPQQTHIYSRSKSARAYTALILDFDGKGSSLLDVDPETAHQLLIEAGLSHWIYTTASHGKLPGWNRFRVVIPLKKALGFPSIRDRKRNLITHFEAMITGAGRVSTLDPACLSECQGFLAPHDGSQQWEHHEDDGAKPFDLLSVDKDPKIVSPSTSLKWSQDANEYYTRQRGAIVARTVIEAGKRSRQLFVLARKLVKLHATADQITTTLEGVIRSQVRGKIKQQEHISEIPDKITNAVAQVSKAGNYAPVPDMIYRRNWTALADVQQEIVKALNDKRDLLLNATPGSGKSRYTRDWAVEQAAKGNIIGWFVSTKDNAAETGAAFRAAGVEDVRVIRARTTETCPAFAEFSSRQQIDDGTGTSSTLYCKKECSFGKVSIETGLSRCPYVNQTLNIEPGTVLVYNHSHLVANSNGCRDKGIAALDVAIVDEDILNRFFNKDCKAAYTVADLCKMVPCGVGLWKGLAESKPFTPSDLAIDLHCNYKREAEHVAKQLKYTRIPMLKHLRELIETGTTSQQIWTDTTPAGEVFIRFIELPRFAPSMKRQTRLIMLDGTGDLDVAKAVTGRNQMIERRVDVDINPEAVDVIQITDGLSFSKTWLNDDDGKRQKSINAWCRERGFYNLTRKDAADEGDLYLGNQRGSNSIEDVRALALTSVYNIPENELCELVRALFPRSMEPISLTRERVLEVGRGFYSNRPRYADPRVRRVRDYISRGELVQALHRTRAIRRDVDHPLTIVLFVPEVLDITVTRTTPLKDLNDLLDGRDLEWEAYERERTAKKAAGGMTEPVADTSAVIIEGVQAVEKQPHQSKSLNSHNQEKANAAFVEFTEAVKTAIVDNGGSLQWKSGVIRKAAPSITRRKWEIHSTKVDELLAQGLEVVAVETNRKGRTQTIVRVAV</sequence>
<accession>A0A379YJP0</accession>
<dbReference type="RefSeq" id="WP_115388976.1">
    <property type="nucleotide sequence ID" value="NZ_JADZHC010000038.1"/>
</dbReference>
<reference evidence="1 2" key="1">
    <citation type="submission" date="2018-06" db="EMBL/GenBank/DDBJ databases">
        <authorList>
            <consortium name="Pathogen Informatics"/>
            <person name="Doyle S."/>
        </authorList>
    </citation>
    <scope>NUCLEOTIDE SEQUENCE [LARGE SCALE GENOMIC DNA]</scope>
    <source>
        <strain evidence="1 2">NCTC10738</strain>
    </source>
</reference>
<dbReference type="AlphaFoldDB" id="A0A379YJP0"/>
<evidence type="ECO:0000313" key="1">
    <source>
        <dbReference type="EMBL" id="SUI46279.1"/>
    </source>
</evidence>
<dbReference type="InterPro" id="IPR027417">
    <property type="entry name" value="P-loop_NTPase"/>
</dbReference>
<protein>
    <submittedName>
        <fullName evidence="1">Uncharacterized protein</fullName>
    </submittedName>
</protein>